<dbReference type="EMBL" id="MU001501">
    <property type="protein sequence ID" value="KAF2444403.1"/>
    <property type="molecule type" value="Genomic_DNA"/>
</dbReference>
<organism evidence="1 2">
    <name type="scientific">Karstenula rhodostoma CBS 690.94</name>
    <dbReference type="NCBI Taxonomy" id="1392251"/>
    <lineage>
        <taxon>Eukaryota</taxon>
        <taxon>Fungi</taxon>
        <taxon>Dikarya</taxon>
        <taxon>Ascomycota</taxon>
        <taxon>Pezizomycotina</taxon>
        <taxon>Dothideomycetes</taxon>
        <taxon>Pleosporomycetidae</taxon>
        <taxon>Pleosporales</taxon>
        <taxon>Massarineae</taxon>
        <taxon>Didymosphaeriaceae</taxon>
        <taxon>Karstenula</taxon>
    </lineage>
</organism>
<accession>A0A9P4PJE7</accession>
<dbReference type="AlphaFoldDB" id="A0A9P4PJE7"/>
<name>A0A9P4PJE7_9PLEO</name>
<gene>
    <name evidence="1" type="ORF">P171DRAFT_444593</name>
</gene>
<protein>
    <recommendedName>
        <fullName evidence="3">BTB domain-containing protein</fullName>
    </recommendedName>
</protein>
<evidence type="ECO:0000313" key="1">
    <source>
        <dbReference type="EMBL" id="KAF2444403.1"/>
    </source>
</evidence>
<dbReference type="InterPro" id="IPR011333">
    <property type="entry name" value="SKP1/BTB/POZ_sf"/>
</dbReference>
<comment type="caution">
    <text evidence="1">The sequence shown here is derived from an EMBL/GenBank/DDBJ whole genome shotgun (WGS) entry which is preliminary data.</text>
</comment>
<dbReference type="OrthoDB" id="1022638at2759"/>
<sequence>MSEPTDPRISQAKAKDFGGPMIRVIFAPKGDDPISVGQVGKAQGEELWVPLNLLRSSSQFLKAATKPEWDDLCEVKRTITLSSDPMLFKAYVHWLYMGTIPRPDDNAPDHKDYPFLAKLYVLGEELLDAIFKNRTIDAIIAVYIKSKLWPIGETIRIIYEGTPEGSPARRLMADGFARIAYDHPSWMKEFKNCSHDFLVDVSRAMVSVRQPPSGKFLDDIDHKSYHESVPSSAP</sequence>
<evidence type="ECO:0008006" key="3">
    <source>
        <dbReference type="Google" id="ProtNLM"/>
    </source>
</evidence>
<dbReference type="Gene3D" id="3.30.710.10">
    <property type="entry name" value="Potassium Channel Kv1.1, Chain A"/>
    <property type="match status" value="1"/>
</dbReference>
<evidence type="ECO:0000313" key="2">
    <source>
        <dbReference type="Proteomes" id="UP000799764"/>
    </source>
</evidence>
<proteinExistence type="predicted"/>
<keyword evidence="2" id="KW-1185">Reference proteome</keyword>
<reference evidence="1" key="1">
    <citation type="journal article" date="2020" name="Stud. Mycol.">
        <title>101 Dothideomycetes genomes: a test case for predicting lifestyles and emergence of pathogens.</title>
        <authorList>
            <person name="Haridas S."/>
            <person name="Albert R."/>
            <person name="Binder M."/>
            <person name="Bloem J."/>
            <person name="Labutti K."/>
            <person name="Salamov A."/>
            <person name="Andreopoulos B."/>
            <person name="Baker S."/>
            <person name="Barry K."/>
            <person name="Bills G."/>
            <person name="Bluhm B."/>
            <person name="Cannon C."/>
            <person name="Castanera R."/>
            <person name="Culley D."/>
            <person name="Daum C."/>
            <person name="Ezra D."/>
            <person name="Gonzalez J."/>
            <person name="Henrissat B."/>
            <person name="Kuo A."/>
            <person name="Liang C."/>
            <person name="Lipzen A."/>
            <person name="Lutzoni F."/>
            <person name="Magnuson J."/>
            <person name="Mondo S."/>
            <person name="Nolan M."/>
            <person name="Ohm R."/>
            <person name="Pangilinan J."/>
            <person name="Park H.-J."/>
            <person name="Ramirez L."/>
            <person name="Alfaro M."/>
            <person name="Sun H."/>
            <person name="Tritt A."/>
            <person name="Yoshinaga Y."/>
            <person name="Zwiers L.-H."/>
            <person name="Turgeon B."/>
            <person name="Goodwin S."/>
            <person name="Spatafora J."/>
            <person name="Crous P."/>
            <person name="Grigoriev I."/>
        </authorList>
    </citation>
    <scope>NUCLEOTIDE SEQUENCE</scope>
    <source>
        <strain evidence="1">CBS 690.94</strain>
    </source>
</reference>
<dbReference type="Proteomes" id="UP000799764">
    <property type="component" value="Unassembled WGS sequence"/>
</dbReference>